<accession>A0ABM6PK10</accession>
<protein>
    <recommendedName>
        <fullName evidence="3">Glycosyltransferase</fullName>
    </recommendedName>
</protein>
<evidence type="ECO:0000313" key="1">
    <source>
        <dbReference type="EMBL" id="ATH96265.1"/>
    </source>
</evidence>
<organism evidence="1 2">
    <name type="scientific">Dermabacter jinjuensis</name>
    <dbReference type="NCBI Taxonomy" id="1667168"/>
    <lineage>
        <taxon>Bacteria</taxon>
        <taxon>Bacillati</taxon>
        <taxon>Actinomycetota</taxon>
        <taxon>Actinomycetes</taxon>
        <taxon>Micrococcales</taxon>
        <taxon>Dermabacteraceae</taxon>
        <taxon>Dermabacter</taxon>
    </lineage>
</organism>
<proteinExistence type="predicted"/>
<dbReference type="Proteomes" id="UP000815698">
    <property type="component" value="Chromosome"/>
</dbReference>
<gene>
    <name evidence="1" type="ORF">COP05_03520</name>
</gene>
<dbReference type="SUPFAM" id="SSF53756">
    <property type="entry name" value="UDP-Glycosyltransferase/glycogen phosphorylase"/>
    <property type="match status" value="1"/>
</dbReference>
<dbReference type="EMBL" id="CP023482">
    <property type="protein sequence ID" value="ATH96265.1"/>
    <property type="molecule type" value="Genomic_DNA"/>
</dbReference>
<sequence>MAEHISIPENLLSWRLNKLHTIIRQYERTYWHQEVVEYCTEALAAVHPDIIIANDVESVPLALSLVPADRIHADLHEYSPRQKEDIRRWRYFVAPYFRYLTKHYVTQVPSVTTVCEGLANEYRKDFGIDADIVTNASPYHSLSPQPTAPGSPLRVVHSGAAMPEREIEVMIEAASRVPGITFDLYLTHNSPSYVKELRELATATGNGHIRILDPVPYDELIATLNRYDIGFYSIPPVSFNQKHSLPNKFFDFIQARLALAIGPSIEMSSIVESKNLGNVAESFDASSLSAMLKRFTHETVTEFKSASHANARDLSAESQIAVWDRKIAAISAQLAEGR</sequence>
<keyword evidence="2" id="KW-1185">Reference proteome</keyword>
<evidence type="ECO:0008006" key="3">
    <source>
        <dbReference type="Google" id="ProtNLM"/>
    </source>
</evidence>
<dbReference type="RefSeq" id="WP_096882707.1">
    <property type="nucleotide sequence ID" value="NZ_CP023482.1"/>
</dbReference>
<dbReference type="Gene3D" id="3.40.50.2000">
    <property type="entry name" value="Glycogen Phosphorylase B"/>
    <property type="match status" value="1"/>
</dbReference>
<name>A0ABM6PK10_9MICO</name>
<evidence type="ECO:0000313" key="2">
    <source>
        <dbReference type="Proteomes" id="UP000815698"/>
    </source>
</evidence>
<reference evidence="1 2" key="1">
    <citation type="journal article" date="2016" name="Int. J. Syst. Evol. Microbiol.">
        <title>Dermabacter jinjuensis sp. nov., a novel species of the genus Dermabacter isolated from a clinical specimen.</title>
        <authorList>
            <person name="Park Y.K."/>
            <person name="Lee K.M."/>
            <person name="Lee W.K."/>
            <person name="Cho M.J."/>
            <person name="Lee H.S."/>
            <person name="Cho Y.G."/>
            <person name="Lee Y.C."/>
            <person name="Lee W.K."/>
            <person name="Seong W.K."/>
            <person name="Hwang K.J."/>
        </authorList>
    </citation>
    <scope>NUCLEOTIDE SEQUENCE [LARGE SCALE GENOMIC DNA]</scope>
    <source>
        <strain evidence="1 2">32T</strain>
    </source>
</reference>